<keyword evidence="1" id="KW-1133">Transmembrane helix</keyword>
<gene>
    <name evidence="2" type="ORF">J2Z30_002725</name>
</gene>
<evidence type="ECO:0000313" key="3">
    <source>
        <dbReference type="Proteomes" id="UP000756710"/>
    </source>
</evidence>
<dbReference type="Proteomes" id="UP000756710">
    <property type="component" value="Unassembled WGS sequence"/>
</dbReference>
<protein>
    <submittedName>
        <fullName evidence="2">Uncharacterized protein</fullName>
    </submittedName>
</protein>
<comment type="caution">
    <text evidence="2">The sequence shown here is derived from an EMBL/GenBank/DDBJ whole genome shotgun (WGS) entry which is preliminary data.</text>
</comment>
<proteinExistence type="predicted"/>
<reference evidence="2 3" key="1">
    <citation type="submission" date="2021-03" db="EMBL/GenBank/DDBJ databases">
        <title>Genomic Encyclopedia of Type Strains, Phase IV (KMG-IV): sequencing the most valuable type-strain genomes for metagenomic binning, comparative biology and taxonomic classification.</title>
        <authorList>
            <person name="Goeker M."/>
        </authorList>
    </citation>
    <scope>NUCLEOTIDE SEQUENCE [LARGE SCALE GENOMIC DNA]</scope>
    <source>
        <strain evidence="2 3">DSM 41954</strain>
    </source>
</reference>
<evidence type="ECO:0000313" key="2">
    <source>
        <dbReference type="EMBL" id="MBP2061716.1"/>
    </source>
</evidence>
<accession>A0ABS4MPS2</accession>
<keyword evidence="1" id="KW-0812">Transmembrane</keyword>
<sequence length="52" mass="5739">MLALIGTSDDQMSGRLPVSGEDVIMFYWRPGLVMWFLVLVALMGLCGHPGTR</sequence>
<keyword evidence="3" id="KW-1185">Reference proteome</keyword>
<feature type="transmembrane region" description="Helical" evidence="1">
    <location>
        <begin position="26"/>
        <end position="46"/>
    </location>
</feature>
<organism evidence="2 3">
    <name type="scientific">Streptomyces iranensis</name>
    <dbReference type="NCBI Taxonomy" id="576784"/>
    <lineage>
        <taxon>Bacteria</taxon>
        <taxon>Bacillati</taxon>
        <taxon>Actinomycetota</taxon>
        <taxon>Actinomycetes</taxon>
        <taxon>Kitasatosporales</taxon>
        <taxon>Streptomycetaceae</taxon>
        <taxon>Streptomyces</taxon>
        <taxon>Streptomyces violaceusniger group</taxon>
    </lineage>
</organism>
<keyword evidence="1" id="KW-0472">Membrane</keyword>
<evidence type="ECO:0000256" key="1">
    <source>
        <dbReference type="SAM" id="Phobius"/>
    </source>
</evidence>
<dbReference type="EMBL" id="JAGGLR010000006">
    <property type="protein sequence ID" value="MBP2061716.1"/>
    <property type="molecule type" value="Genomic_DNA"/>
</dbReference>
<name>A0ABS4MPS2_9ACTN</name>